<dbReference type="InterPro" id="IPR013328">
    <property type="entry name" value="6PGD_dom2"/>
</dbReference>
<keyword evidence="6" id="KW-1185">Reference proteome</keyword>
<feature type="domain" description="3-hydroxyisobutyrate dehydrogenase-like NAD-binding" evidence="4">
    <location>
        <begin position="165"/>
        <end position="282"/>
    </location>
</feature>
<dbReference type="SUPFAM" id="SSF51735">
    <property type="entry name" value="NAD(P)-binding Rossmann-fold domains"/>
    <property type="match status" value="1"/>
</dbReference>
<proteinExistence type="predicted"/>
<dbReference type="InterPro" id="IPR009875">
    <property type="entry name" value="PilZ_domain"/>
</dbReference>
<dbReference type="EMBL" id="JAGGLB010000022">
    <property type="protein sequence ID" value="MBP1993897.1"/>
    <property type="molecule type" value="Genomic_DNA"/>
</dbReference>
<accession>A0ABS4J249</accession>
<protein>
    <submittedName>
        <fullName evidence="5">3-hydroxyisobutyrate dehydrogenase-like beta-hydroxyacid dehydrogenase</fullName>
    </submittedName>
</protein>
<evidence type="ECO:0000313" key="5">
    <source>
        <dbReference type="EMBL" id="MBP1993897.1"/>
    </source>
</evidence>
<evidence type="ECO:0000256" key="1">
    <source>
        <dbReference type="SAM" id="MobiDB-lite"/>
    </source>
</evidence>
<comment type="caution">
    <text evidence="5">The sequence shown here is derived from an EMBL/GenBank/DDBJ whole genome shotgun (WGS) entry which is preliminary data.</text>
</comment>
<organism evidence="5 6">
    <name type="scientific">Paenibacillus eucommiae</name>
    <dbReference type="NCBI Taxonomy" id="1355755"/>
    <lineage>
        <taxon>Bacteria</taxon>
        <taxon>Bacillati</taxon>
        <taxon>Bacillota</taxon>
        <taxon>Bacilli</taxon>
        <taxon>Bacillales</taxon>
        <taxon>Paenibacillaceae</taxon>
        <taxon>Paenibacillus</taxon>
    </lineage>
</organism>
<dbReference type="SUPFAM" id="SSF48179">
    <property type="entry name" value="6-phosphogluconate dehydrogenase C-terminal domain-like"/>
    <property type="match status" value="1"/>
</dbReference>
<name>A0ABS4J249_9BACL</name>
<dbReference type="Gene3D" id="3.40.50.720">
    <property type="entry name" value="NAD(P)-binding Rossmann-like Domain"/>
    <property type="match status" value="1"/>
</dbReference>
<dbReference type="Proteomes" id="UP001519287">
    <property type="component" value="Unassembled WGS sequence"/>
</dbReference>
<dbReference type="Pfam" id="PF03446">
    <property type="entry name" value="NAD_binding_2"/>
    <property type="match status" value="1"/>
</dbReference>
<dbReference type="PANTHER" id="PTHR43060:SF15">
    <property type="entry name" value="3-HYDROXYISOBUTYRATE DEHYDROGENASE-LIKE 1, MITOCHONDRIAL-RELATED"/>
    <property type="match status" value="1"/>
</dbReference>
<dbReference type="Pfam" id="PF14833">
    <property type="entry name" value="NAD_binding_11"/>
    <property type="match status" value="1"/>
</dbReference>
<feature type="region of interest" description="Disordered" evidence="1">
    <location>
        <begin position="300"/>
        <end position="321"/>
    </location>
</feature>
<dbReference type="PANTHER" id="PTHR43060">
    <property type="entry name" value="3-HYDROXYISOBUTYRATE DEHYDROGENASE-LIKE 1, MITOCHONDRIAL-RELATED"/>
    <property type="match status" value="1"/>
</dbReference>
<dbReference type="InterPro" id="IPR029154">
    <property type="entry name" value="HIBADH-like_NADP-bd"/>
</dbReference>
<evidence type="ECO:0000259" key="2">
    <source>
        <dbReference type="Pfam" id="PF03446"/>
    </source>
</evidence>
<evidence type="ECO:0000259" key="3">
    <source>
        <dbReference type="Pfam" id="PF07238"/>
    </source>
</evidence>
<evidence type="ECO:0000259" key="4">
    <source>
        <dbReference type="Pfam" id="PF14833"/>
    </source>
</evidence>
<feature type="domain" description="PilZ" evidence="3">
    <location>
        <begin position="319"/>
        <end position="424"/>
    </location>
</feature>
<dbReference type="Pfam" id="PF07238">
    <property type="entry name" value="PilZ"/>
    <property type="match status" value="1"/>
</dbReference>
<dbReference type="SUPFAM" id="SSF141371">
    <property type="entry name" value="PilZ domain-like"/>
    <property type="match status" value="1"/>
</dbReference>
<dbReference type="Gene3D" id="1.10.1040.10">
    <property type="entry name" value="N-(1-d-carboxylethyl)-l-norvaline Dehydrogenase, domain 2"/>
    <property type="match status" value="1"/>
</dbReference>
<dbReference type="InterPro" id="IPR006115">
    <property type="entry name" value="6PGDH_NADP-bd"/>
</dbReference>
<dbReference type="RefSeq" id="WP_209975768.1">
    <property type="nucleotide sequence ID" value="NZ_JAGGLB010000022.1"/>
</dbReference>
<sequence length="438" mass="47225">MKRIGFIGIGTMGKPMAANLLSNGYSVIVYNRTVERAEELAQLGAEVVLTPADAARNSDVLFTMVSNDDALLDIFYKEQGVLEGVHPGLTVIDCSTVSPKTSKRLFEELASHLVDFLDAPVTGSTPAAEAGTLTFMIGGRKEAFEEQIDLFHVLGSKALFLGASGSGSYAKIAHNTMVGINAVGLAEGLSLATKAGIDPASFLEIVKAGGANSKQAELKGDKIIDRDFSNQFSLKLMLKDMLLASDLSGQMGVPAPLLHAATGMFQIGMSKGLGEEDLCAVIVCYESWMQQQAIRRPDASTASSMYLSDKPDGPAAARNRRRDTRVQLNIKLQLSIYQWEQEGSFSGQNIDGTLIDLSESGLQITSEFPLAPDMFIVIHFPQDAKLPPITSKVIRIKSSGGLFHYGCLLSGIPPYVQIKLEQYIDDHIDHSNQHSLQG</sequence>
<dbReference type="InterPro" id="IPR036291">
    <property type="entry name" value="NAD(P)-bd_dom_sf"/>
</dbReference>
<gene>
    <name evidence="5" type="ORF">J2Z66_005523</name>
</gene>
<dbReference type="InterPro" id="IPR008927">
    <property type="entry name" value="6-PGluconate_DH-like_C_sf"/>
</dbReference>
<evidence type="ECO:0000313" key="6">
    <source>
        <dbReference type="Proteomes" id="UP001519287"/>
    </source>
</evidence>
<feature type="domain" description="6-phosphogluconate dehydrogenase NADP-binding" evidence="2">
    <location>
        <begin position="3"/>
        <end position="160"/>
    </location>
</feature>
<reference evidence="5 6" key="1">
    <citation type="submission" date="2021-03" db="EMBL/GenBank/DDBJ databases">
        <title>Genomic Encyclopedia of Type Strains, Phase IV (KMG-IV): sequencing the most valuable type-strain genomes for metagenomic binning, comparative biology and taxonomic classification.</title>
        <authorList>
            <person name="Goeker M."/>
        </authorList>
    </citation>
    <scope>NUCLEOTIDE SEQUENCE [LARGE SCALE GENOMIC DNA]</scope>
    <source>
        <strain evidence="5 6">DSM 26048</strain>
    </source>
</reference>